<evidence type="ECO:0000256" key="5">
    <source>
        <dbReference type="ARBA" id="ARBA00023124"/>
    </source>
</evidence>
<dbReference type="GO" id="GO:0006508">
    <property type="term" value="P:proteolysis"/>
    <property type="evidence" value="ECO:0007669"/>
    <property type="project" value="UniProtKB-KW"/>
</dbReference>
<keyword evidence="2 8" id="KW-0645">Protease</keyword>
<dbReference type="SUPFAM" id="SSF143081">
    <property type="entry name" value="BB1717-like"/>
    <property type="match status" value="1"/>
</dbReference>
<evidence type="ECO:0000256" key="7">
    <source>
        <dbReference type="ARBA" id="ARBA00023239"/>
    </source>
</evidence>
<reference evidence="9 10" key="1">
    <citation type="journal article" date="2020" name="Front. Microbiol.">
        <title>Genetic Organization of the aprX-lipA2 Operon Affects the Proteolytic Potential of Pseudomonas Species in Milk.</title>
        <authorList>
            <person name="Maier C."/>
            <person name="Huptas C."/>
            <person name="von Neubeck M."/>
            <person name="Scherer S."/>
            <person name="Wenning M."/>
            <person name="Lucking G."/>
        </authorList>
    </citation>
    <scope>NUCLEOTIDE SEQUENCE [LARGE SCALE GENOMIC DNA]</scope>
    <source>
        <strain evidence="9 10">G4779</strain>
    </source>
</reference>
<dbReference type="InterPro" id="IPR036590">
    <property type="entry name" value="SRAP-like"/>
</dbReference>
<evidence type="ECO:0000256" key="3">
    <source>
        <dbReference type="ARBA" id="ARBA00022763"/>
    </source>
</evidence>
<dbReference type="OrthoDB" id="6192129at2"/>
<dbReference type="GO" id="GO:0003697">
    <property type="term" value="F:single-stranded DNA binding"/>
    <property type="evidence" value="ECO:0007669"/>
    <property type="project" value="InterPro"/>
</dbReference>
<dbReference type="PANTHER" id="PTHR13604:SF0">
    <property type="entry name" value="ABASIC SITE PROCESSING PROTEIN HMCES"/>
    <property type="match status" value="1"/>
</dbReference>
<dbReference type="Gene3D" id="3.90.1680.10">
    <property type="entry name" value="SOS response associated peptidase-like"/>
    <property type="match status" value="1"/>
</dbReference>
<dbReference type="EMBL" id="JAAQYP010000054">
    <property type="protein sequence ID" value="NNA98346.1"/>
    <property type="molecule type" value="Genomic_DNA"/>
</dbReference>
<protein>
    <recommendedName>
        <fullName evidence="8">Abasic site processing protein</fullName>
        <ecNumber evidence="8">3.4.-.-</ecNumber>
    </recommendedName>
</protein>
<dbReference type="GO" id="GO:0016829">
    <property type="term" value="F:lyase activity"/>
    <property type="evidence" value="ECO:0007669"/>
    <property type="project" value="UniProtKB-KW"/>
</dbReference>
<evidence type="ECO:0000313" key="9">
    <source>
        <dbReference type="EMBL" id="NNA98346.1"/>
    </source>
</evidence>
<comment type="similarity">
    <text evidence="1 8">Belongs to the SOS response-associated peptidase family.</text>
</comment>
<dbReference type="GeneID" id="70099321"/>
<comment type="caution">
    <text evidence="9">The sequence shown here is derived from an EMBL/GenBank/DDBJ whole genome shotgun (WGS) entry which is preliminary data.</text>
</comment>
<proteinExistence type="inferred from homology"/>
<name>A0A7Y1MTZ0_9PSED</name>
<keyword evidence="7" id="KW-0456">Lyase</keyword>
<dbReference type="GO" id="GO:0106300">
    <property type="term" value="P:protein-DNA covalent cross-linking repair"/>
    <property type="evidence" value="ECO:0007669"/>
    <property type="project" value="InterPro"/>
</dbReference>
<dbReference type="RefSeq" id="WP_038445805.1">
    <property type="nucleotide sequence ID" value="NZ_CBCRYT010000084.1"/>
</dbReference>
<evidence type="ECO:0000256" key="2">
    <source>
        <dbReference type="ARBA" id="ARBA00022670"/>
    </source>
</evidence>
<dbReference type="Proteomes" id="UP000542111">
    <property type="component" value="Unassembled WGS sequence"/>
</dbReference>
<dbReference type="PANTHER" id="PTHR13604">
    <property type="entry name" value="DC12-RELATED"/>
    <property type="match status" value="1"/>
</dbReference>
<dbReference type="Pfam" id="PF02586">
    <property type="entry name" value="SRAP"/>
    <property type="match status" value="1"/>
</dbReference>
<dbReference type="EC" id="3.4.-.-" evidence="8"/>
<dbReference type="GO" id="GO:0008233">
    <property type="term" value="F:peptidase activity"/>
    <property type="evidence" value="ECO:0007669"/>
    <property type="project" value="UniProtKB-KW"/>
</dbReference>
<evidence type="ECO:0000256" key="4">
    <source>
        <dbReference type="ARBA" id="ARBA00022801"/>
    </source>
</evidence>
<keyword evidence="4 8" id="KW-0378">Hydrolase</keyword>
<keyword evidence="5" id="KW-0190">Covalent protein-DNA linkage</keyword>
<dbReference type="AlphaFoldDB" id="A0A7Y1MTZ0"/>
<evidence type="ECO:0000256" key="6">
    <source>
        <dbReference type="ARBA" id="ARBA00023125"/>
    </source>
</evidence>
<keyword evidence="3" id="KW-0227">DNA damage</keyword>
<accession>A0A7Y1MTZ0</accession>
<gene>
    <name evidence="9" type="ORF">HBO33_24595</name>
</gene>
<dbReference type="InterPro" id="IPR003738">
    <property type="entry name" value="SRAP"/>
</dbReference>
<evidence type="ECO:0000256" key="8">
    <source>
        <dbReference type="RuleBase" id="RU364100"/>
    </source>
</evidence>
<sequence length="213" mass="24209">MCSHYEAPTPRLLAHTFGIDPYEQGKLDLWPGYIGPFVRRAEQVDHDGAVQMPVEALSGSFGLIPSWSKDTKIARRTYNARSETVAEKPSFRSAWRLAQHCIIPAAAIYEPDWRSGKAIATRIARTDGELMGIAGLWEQWRDPGTGEILHSYTMLTINADDHPFMRNYHKPQDEKRMVVILPRGLYSDWLKAPACESMEFMRQYPADRMAVAV</sequence>
<evidence type="ECO:0000313" key="10">
    <source>
        <dbReference type="Proteomes" id="UP000542111"/>
    </source>
</evidence>
<keyword evidence="6" id="KW-0238">DNA-binding</keyword>
<evidence type="ECO:0000256" key="1">
    <source>
        <dbReference type="ARBA" id="ARBA00008136"/>
    </source>
</evidence>
<organism evidence="9 10">
    <name type="scientific">Pseudomonas gessardii</name>
    <dbReference type="NCBI Taxonomy" id="78544"/>
    <lineage>
        <taxon>Bacteria</taxon>
        <taxon>Pseudomonadati</taxon>
        <taxon>Pseudomonadota</taxon>
        <taxon>Gammaproteobacteria</taxon>
        <taxon>Pseudomonadales</taxon>
        <taxon>Pseudomonadaceae</taxon>
        <taxon>Pseudomonas</taxon>
    </lineage>
</organism>